<dbReference type="Proteomes" id="UP001566132">
    <property type="component" value="Unassembled WGS sequence"/>
</dbReference>
<accession>A0ABD1F950</accession>
<protein>
    <recommendedName>
        <fullName evidence="3">Ribosomal protein S10</fullName>
    </recommendedName>
</protein>
<evidence type="ECO:0000313" key="2">
    <source>
        <dbReference type="Proteomes" id="UP001566132"/>
    </source>
</evidence>
<organism evidence="1 2">
    <name type="scientific">Hypothenemus hampei</name>
    <name type="common">Coffee berry borer</name>
    <dbReference type="NCBI Taxonomy" id="57062"/>
    <lineage>
        <taxon>Eukaryota</taxon>
        <taxon>Metazoa</taxon>
        <taxon>Ecdysozoa</taxon>
        <taxon>Arthropoda</taxon>
        <taxon>Hexapoda</taxon>
        <taxon>Insecta</taxon>
        <taxon>Pterygota</taxon>
        <taxon>Neoptera</taxon>
        <taxon>Endopterygota</taxon>
        <taxon>Coleoptera</taxon>
        <taxon>Polyphaga</taxon>
        <taxon>Cucujiformia</taxon>
        <taxon>Curculionidae</taxon>
        <taxon>Scolytinae</taxon>
        <taxon>Hypothenemus</taxon>
    </lineage>
</organism>
<dbReference type="EMBL" id="JBDJPC010000002">
    <property type="protein sequence ID" value="KAL1513871.1"/>
    <property type="molecule type" value="Genomic_DNA"/>
</dbReference>
<evidence type="ECO:0008006" key="3">
    <source>
        <dbReference type="Google" id="ProtNLM"/>
    </source>
</evidence>
<gene>
    <name evidence="1" type="ORF">ABEB36_003212</name>
</gene>
<sequence>MRFYKTTYFRKADPETVKVVKCQMRRAHQRITTFRSFLFHSQAELPVLVNVFDRGPLPKAFSSSFFSTQFEANVAQFRKSIFRSFWRQYTRRLDHLKFGLNVSERDKLEFLT</sequence>
<evidence type="ECO:0000313" key="1">
    <source>
        <dbReference type="EMBL" id="KAL1513871.1"/>
    </source>
</evidence>
<reference evidence="1 2" key="1">
    <citation type="submission" date="2024-05" db="EMBL/GenBank/DDBJ databases">
        <title>Genetic variation in Jamaican populations of the coffee berry borer (Hypothenemus hampei).</title>
        <authorList>
            <person name="Errbii M."/>
            <person name="Myrie A."/>
        </authorList>
    </citation>
    <scope>NUCLEOTIDE SEQUENCE [LARGE SCALE GENOMIC DNA]</scope>
    <source>
        <strain evidence="1">JA-Hopewell-2020-01-JO</strain>
        <tissue evidence="1">Whole body</tissue>
    </source>
</reference>
<keyword evidence="2" id="KW-1185">Reference proteome</keyword>
<proteinExistence type="predicted"/>
<comment type="caution">
    <text evidence="1">The sequence shown here is derived from an EMBL/GenBank/DDBJ whole genome shotgun (WGS) entry which is preliminary data.</text>
</comment>
<name>A0ABD1F950_HYPHA</name>
<dbReference type="AlphaFoldDB" id="A0ABD1F950"/>